<evidence type="ECO:0000313" key="2">
    <source>
        <dbReference type="Proteomes" id="UP001358193"/>
    </source>
</evidence>
<proteinExistence type="predicted"/>
<protein>
    <recommendedName>
        <fullName evidence="3">Cyclic nucleotide-binding domain-containing protein</fullName>
    </recommendedName>
</protein>
<dbReference type="Proteomes" id="UP001358193">
    <property type="component" value="Segment"/>
</dbReference>
<organism evidence="1 2">
    <name type="scientific">phage Lak_Megaphage_Sonny</name>
    <dbReference type="NCBI Taxonomy" id="3109229"/>
    <lineage>
        <taxon>Viruses</taxon>
        <taxon>Duplodnaviria</taxon>
        <taxon>Heunggongvirae</taxon>
        <taxon>Uroviricota</taxon>
        <taxon>Caudoviricetes</taxon>
        <taxon>Caudoviricetes code 15 clade</taxon>
    </lineage>
</organism>
<dbReference type="EMBL" id="OR769223">
    <property type="protein sequence ID" value="WQJ53768.1"/>
    <property type="molecule type" value="Genomic_DNA"/>
</dbReference>
<name>A0ABZ0Z3N7_9CAUD</name>
<evidence type="ECO:0000313" key="1">
    <source>
        <dbReference type="EMBL" id="WQJ53768.1"/>
    </source>
</evidence>
<reference evidence="1 2" key="1">
    <citation type="submission" date="2023-11" db="EMBL/GenBank/DDBJ databases">
        <authorList>
            <person name="Cook R."/>
            <person name="Crisci M."/>
            <person name="Pye H."/>
            <person name="Adriaenssens E."/>
            <person name="Santini J."/>
        </authorList>
    </citation>
    <scope>NUCLEOTIDE SEQUENCE [LARGE SCALE GENOMIC DNA]</scope>
    <source>
        <strain evidence="1">Lak_Megaphage_Sonny</strain>
    </source>
</reference>
<evidence type="ECO:0008006" key="3">
    <source>
        <dbReference type="Google" id="ProtNLM"/>
    </source>
</evidence>
<accession>A0ABZ0Z3N7</accession>
<keyword evidence="2" id="KW-1185">Reference proteome</keyword>
<sequence>MKYEVINDFLYIIDSIKENEPAITYIFKKGEIYQFSPFHGKNAKEGDMMSEHTLHTICSTGQVELSMLVLDQETFKQYFKNINSNEGNC</sequence>